<keyword evidence="3" id="KW-1185">Reference proteome</keyword>
<reference evidence="2 3" key="1">
    <citation type="journal article" date="2020" name="Phytopathology">
        <title>Genome Sequence Resources of Colletotrichum truncatum, C. plurivorum, C. musicola, and C. sojae: Four Species Pathogenic to Soybean (Glycine max).</title>
        <authorList>
            <person name="Rogerio F."/>
            <person name="Boufleur T.R."/>
            <person name="Ciampi-Guillardi M."/>
            <person name="Sukno S.A."/>
            <person name="Thon M.R."/>
            <person name="Massola Junior N.S."/>
            <person name="Baroncelli R."/>
        </authorList>
    </citation>
    <scope>NUCLEOTIDE SEQUENCE [LARGE SCALE GENOMIC DNA]</scope>
    <source>
        <strain evidence="2 3">LFN0009</strain>
    </source>
</reference>
<dbReference type="EMBL" id="WIGN01000038">
    <property type="protein sequence ID" value="KAF6815060.1"/>
    <property type="molecule type" value="Genomic_DNA"/>
</dbReference>
<evidence type="ECO:0000313" key="2">
    <source>
        <dbReference type="EMBL" id="KAF6815060.1"/>
    </source>
</evidence>
<comment type="caution">
    <text evidence="2">The sequence shown here is derived from an EMBL/GenBank/DDBJ whole genome shotgun (WGS) entry which is preliminary data.</text>
</comment>
<dbReference type="Proteomes" id="UP000652219">
    <property type="component" value="Unassembled WGS sequence"/>
</dbReference>
<accession>A0A8H6N0L9</accession>
<dbReference type="AlphaFoldDB" id="A0A8H6N0L9"/>
<gene>
    <name evidence="2" type="ORF">CSOJ01_03697</name>
</gene>
<sequence>MDGAAADGVSIHERLGSHAPANVERRTLNDELQSPGVQCLLLFTTSSHVAGAPSGISLHLRGEPPSAQPSGTYRPPSCTLESGQWPQAAAFLYWMRSARLGASASTHPTMIAQSGMASPSPLQPLKPRLGEFAPTSHAARRLIRDDGRMPLRSQHDLEAPLAVKPACKRGPDPARPDLSFRLKIWVVKGGQRSKCESILDPREKLLRTMTSVESSIPRVASTSLSWPHANEVHVAQLVATMWSFALSCQHT</sequence>
<evidence type="ECO:0000256" key="1">
    <source>
        <dbReference type="SAM" id="MobiDB-lite"/>
    </source>
</evidence>
<protein>
    <submittedName>
        <fullName evidence="2">Uncharacterized protein</fullName>
    </submittedName>
</protein>
<proteinExistence type="predicted"/>
<name>A0A8H6N0L9_9PEZI</name>
<organism evidence="2 3">
    <name type="scientific">Colletotrichum sojae</name>
    <dbReference type="NCBI Taxonomy" id="2175907"/>
    <lineage>
        <taxon>Eukaryota</taxon>
        <taxon>Fungi</taxon>
        <taxon>Dikarya</taxon>
        <taxon>Ascomycota</taxon>
        <taxon>Pezizomycotina</taxon>
        <taxon>Sordariomycetes</taxon>
        <taxon>Hypocreomycetidae</taxon>
        <taxon>Glomerellales</taxon>
        <taxon>Glomerellaceae</taxon>
        <taxon>Colletotrichum</taxon>
        <taxon>Colletotrichum orchidearum species complex</taxon>
    </lineage>
</organism>
<feature type="region of interest" description="Disordered" evidence="1">
    <location>
        <begin position="54"/>
        <end position="79"/>
    </location>
</feature>
<evidence type="ECO:0000313" key="3">
    <source>
        <dbReference type="Proteomes" id="UP000652219"/>
    </source>
</evidence>